<dbReference type="PANTHER" id="PTHR42693:SF53">
    <property type="entry name" value="ENDO-4-O-SULFATASE"/>
    <property type="match status" value="1"/>
</dbReference>
<dbReference type="CDD" id="cd16025">
    <property type="entry name" value="PAS_like"/>
    <property type="match status" value="1"/>
</dbReference>
<dbReference type="PROSITE" id="PS00523">
    <property type="entry name" value="SULFATASE_1"/>
    <property type="match status" value="1"/>
</dbReference>
<comment type="similarity">
    <text evidence="1">Belongs to the sulfatase family.</text>
</comment>
<gene>
    <name evidence="6" type="ORF">ACFQ1E_20540</name>
</gene>
<comment type="caution">
    <text evidence="6">The sequence shown here is derived from an EMBL/GenBank/DDBJ whole genome shotgun (WGS) entry which is preliminary data.</text>
</comment>
<dbReference type="InterPro" id="IPR050738">
    <property type="entry name" value="Sulfatase"/>
</dbReference>
<evidence type="ECO:0000313" key="7">
    <source>
        <dbReference type="Proteomes" id="UP001596977"/>
    </source>
</evidence>
<dbReference type="SUPFAM" id="SSF53649">
    <property type="entry name" value="Alkaline phosphatase-like"/>
    <property type="match status" value="1"/>
</dbReference>
<dbReference type="PANTHER" id="PTHR42693">
    <property type="entry name" value="ARYLSULFATASE FAMILY MEMBER"/>
    <property type="match status" value="1"/>
</dbReference>
<dbReference type="Gene3D" id="3.40.720.10">
    <property type="entry name" value="Alkaline Phosphatase, subunit A"/>
    <property type="match status" value="1"/>
</dbReference>
<organism evidence="6 7">
    <name type="scientific">Sphingomonas canadensis</name>
    <dbReference type="NCBI Taxonomy" id="1219257"/>
    <lineage>
        <taxon>Bacteria</taxon>
        <taxon>Pseudomonadati</taxon>
        <taxon>Pseudomonadota</taxon>
        <taxon>Alphaproteobacteria</taxon>
        <taxon>Sphingomonadales</taxon>
        <taxon>Sphingomonadaceae</taxon>
        <taxon>Sphingomonas</taxon>
    </lineage>
</organism>
<proteinExistence type="inferred from homology"/>
<dbReference type="RefSeq" id="WP_264946565.1">
    <property type="nucleotide sequence ID" value="NZ_JAPDRA010000016.1"/>
</dbReference>
<evidence type="ECO:0000313" key="6">
    <source>
        <dbReference type="EMBL" id="MFD0948738.1"/>
    </source>
</evidence>
<evidence type="ECO:0000256" key="1">
    <source>
        <dbReference type="ARBA" id="ARBA00008779"/>
    </source>
</evidence>
<evidence type="ECO:0000259" key="5">
    <source>
        <dbReference type="Pfam" id="PF00884"/>
    </source>
</evidence>
<accession>A0ABW3HET1</accession>
<dbReference type="Gene3D" id="3.30.1120.10">
    <property type="match status" value="1"/>
</dbReference>
<reference evidence="7" key="1">
    <citation type="journal article" date="2019" name="Int. J. Syst. Evol. Microbiol.">
        <title>The Global Catalogue of Microorganisms (GCM) 10K type strain sequencing project: providing services to taxonomists for standard genome sequencing and annotation.</title>
        <authorList>
            <consortium name="The Broad Institute Genomics Platform"/>
            <consortium name="The Broad Institute Genome Sequencing Center for Infectious Disease"/>
            <person name="Wu L."/>
            <person name="Ma J."/>
        </authorList>
    </citation>
    <scope>NUCLEOTIDE SEQUENCE [LARGE SCALE GENOMIC DNA]</scope>
    <source>
        <strain evidence="7">CCUG 62982</strain>
    </source>
</reference>
<keyword evidence="2" id="KW-0479">Metal-binding</keyword>
<feature type="domain" description="Sulfatase N-terminal" evidence="5">
    <location>
        <begin position="31"/>
        <end position="441"/>
    </location>
</feature>
<dbReference type="InterPro" id="IPR017850">
    <property type="entry name" value="Alkaline_phosphatase_core_sf"/>
</dbReference>
<keyword evidence="3 6" id="KW-0378">Hydrolase</keyword>
<evidence type="ECO:0000256" key="3">
    <source>
        <dbReference type="ARBA" id="ARBA00022801"/>
    </source>
</evidence>
<dbReference type="EC" id="3.1.6.-" evidence="6"/>
<sequence length="744" mass="81864">MSRNWPGKIGRTWESSEPWLEPIRRPAKGAPNVLMIVLDDVGFAHFGCYGSTIATPNIDRLAAGGRRYTNFHTTAMCSPTRASLLTGCNHHAVGMGIIADMCTGYPGYLGEMSESAATLPQMLVPAGYSAFAIGKWHLTRARDMSPAGPFGHWPLGRGFERYYGFLYSLVDQWHPELVCDNRFIDTPADPGYHLSEDLVDQTIGMIGSARAADPERPFFAYLAFGACHSPHQAPDSYIDAYRGAFDEGWDAVRAHWFQRQIEMGIVPEGTALTARSEGVPPWETLTPEEKRLAIRHQEVFAGFLTHTDAQIGRLTGWLERRGMLDDTMILLLSDNGAEGGGDAHGTINLRRAFQGPEESLEEKLAATATLGTAEHWNNYPRGWAHAGNTPHKWYKTHTHNGGIRDPLIVHWPARIRDGGGISRQFCHCSDLAPTILEAAGVTPPATINGRDAMPITGTSIAYTFDAPDAPTRKQSQYFELMGNRGIWANGWKAVVHHETGADYDSEQWELYRLDSDFSENDDLAARHPEKLAELKALWEREAEANHVFPLDDRYAGRLAKTYHLPPRRRWDLGEGRLYASGYSAPSVGNRSYRFDIEVDLEPRASGAVFAAGGKPGGYVLHIDGGRLVHEYVGPRHRTVIESEVVLPAGRHALTLDFRKTGDCKGELTLLCDGDVVAAGSIADMWPVSPMGGGFTLGYDNASPVSDRYAMPARLTGRILSAAVACGDDFLFDPEAEARIAYGED</sequence>
<name>A0ABW3HET1_9SPHN</name>
<keyword evidence="7" id="KW-1185">Reference proteome</keyword>
<dbReference type="GO" id="GO:0016787">
    <property type="term" value="F:hydrolase activity"/>
    <property type="evidence" value="ECO:0007669"/>
    <property type="project" value="UniProtKB-KW"/>
</dbReference>
<dbReference type="Proteomes" id="UP001596977">
    <property type="component" value="Unassembled WGS sequence"/>
</dbReference>
<dbReference type="InterPro" id="IPR000917">
    <property type="entry name" value="Sulfatase_N"/>
</dbReference>
<keyword evidence="4" id="KW-0106">Calcium</keyword>
<dbReference type="Pfam" id="PF00884">
    <property type="entry name" value="Sulfatase"/>
    <property type="match status" value="1"/>
</dbReference>
<evidence type="ECO:0000256" key="2">
    <source>
        <dbReference type="ARBA" id="ARBA00022723"/>
    </source>
</evidence>
<evidence type="ECO:0000256" key="4">
    <source>
        <dbReference type="ARBA" id="ARBA00022837"/>
    </source>
</evidence>
<dbReference type="InterPro" id="IPR024607">
    <property type="entry name" value="Sulfatase_CS"/>
</dbReference>
<protein>
    <submittedName>
        <fullName evidence="6">Arylsulfatase</fullName>
        <ecNumber evidence="6">3.1.6.-</ecNumber>
    </submittedName>
</protein>
<dbReference type="EMBL" id="JBHTJG010000017">
    <property type="protein sequence ID" value="MFD0948738.1"/>
    <property type="molecule type" value="Genomic_DNA"/>
</dbReference>